<dbReference type="EMBL" id="WSZM01001438">
    <property type="protein sequence ID" value="KAF4027474.1"/>
    <property type="molecule type" value="Genomic_DNA"/>
</dbReference>
<sequence>MYKAMTSLPQEWESFITTIETQFEDMSWTDLRVRIANRRTRGEQAVTLETEQKALVARLGGKKKFKRKPKRNTKPANVRRDKGCYICGSVDHLCRGCPQRKTREEKSYLANAGYDSDSSGSLFNAYMARTDDYGQASDSSFKAWVFDSGCSKHMCRDKTQMFRYTRVEGIPSIRTVNGASLEVEGIGRVMLNLGNTHYLLQDVYHVPSLSDNLFSMGTEMDKGMQFETTG</sequence>
<keyword evidence="3" id="KW-1185">Reference proteome</keyword>
<name>A0A833SCX5_PHYIN</name>
<dbReference type="PANTHER" id="PTHR47592">
    <property type="entry name" value="PBF68 PROTEIN"/>
    <property type="match status" value="1"/>
</dbReference>
<dbReference type="Pfam" id="PF22936">
    <property type="entry name" value="Pol_BBD"/>
    <property type="match status" value="1"/>
</dbReference>
<gene>
    <name evidence="2" type="ORF">GN244_ATG20912</name>
</gene>
<dbReference type="PANTHER" id="PTHR47592:SF27">
    <property type="entry name" value="OS08G0421700 PROTEIN"/>
    <property type="match status" value="1"/>
</dbReference>
<organism evidence="2 3">
    <name type="scientific">Phytophthora infestans</name>
    <name type="common">Potato late blight agent</name>
    <name type="synonym">Botrytis infestans</name>
    <dbReference type="NCBI Taxonomy" id="4787"/>
    <lineage>
        <taxon>Eukaryota</taxon>
        <taxon>Sar</taxon>
        <taxon>Stramenopiles</taxon>
        <taxon>Oomycota</taxon>
        <taxon>Peronosporomycetes</taxon>
        <taxon>Peronosporales</taxon>
        <taxon>Peronosporaceae</taxon>
        <taxon>Phytophthora</taxon>
    </lineage>
</organism>
<accession>A0A833SCX5</accession>
<feature type="domain" description="Retrovirus-related Pol polyprotein from transposon TNT 1-94-like beta-barrel" evidence="1">
    <location>
        <begin position="144"/>
        <end position="223"/>
    </location>
</feature>
<comment type="caution">
    <text evidence="2">The sequence shown here is derived from an EMBL/GenBank/DDBJ whole genome shotgun (WGS) entry which is preliminary data.</text>
</comment>
<dbReference type="InterPro" id="IPR054722">
    <property type="entry name" value="PolX-like_BBD"/>
</dbReference>
<dbReference type="AlphaFoldDB" id="A0A833SCX5"/>
<proteinExistence type="predicted"/>
<dbReference type="Proteomes" id="UP000602510">
    <property type="component" value="Unassembled WGS sequence"/>
</dbReference>
<evidence type="ECO:0000313" key="3">
    <source>
        <dbReference type="Proteomes" id="UP000602510"/>
    </source>
</evidence>
<protein>
    <submittedName>
        <fullName evidence="2">Putative integrase catalytic domain-containing protein</fullName>
    </submittedName>
</protein>
<evidence type="ECO:0000313" key="2">
    <source>
        <dbReference type="EMBL" id="KAF4027474.1"/>
    </source>
</evidence>
<reference evidence="2" key="1">
    <citation type="submission" date="2020-04" db="EMBL/GenBank/DDBJ databases">
        <title>Hybrid Assembly of Korean Phytophthora infestans isolates.</title>
        <authorList>
            <person name="Prokchorchik M."/>
            <person name="Lee Y."/>
            <person name="Seo J."/>
            <person name="Cho J.-H."/>
            <person name="Park Y.-E."/>
            <person name="Jang D.-C."/>
            <person name="Im J.-S."/>
            <person name="Choi J.-G."/>
            <person name="Park H.-J."/>
            <person name="Lee G.-B."/>
            <person name="Lee Y.-G."/>
            <person name="Hong S.-Y."/>
            <person name="Cho K."/>
            <person name="Sohn K.H."/>
        </authorList>
    </citation>
    <scope>NUCLEOTIDE SEQUENCE</scope>
    <source>
        <strain evidence="2">KR_1_A1</strain>
    </source>
</reference>
<evidence type="ECO:0000259" key="1">
    <source>
        <dbReference type="Pfam" id="PF22936"/>
    </source>
</evidence>